<dbReference type="RefSeq" id="WP_378717467.1">
    <property type="nucleotide sequence ID" value="NZ_JBHLHV010000001.1"/>
</dbReference>
<feature type="region of interest" description="Disordered" evidence="1">
    <location>
        <begin position="1"/>
        <end position="25"/>
    </location>
</feature>
<evidence type="ECO:0000256" key="1">
    <source>
        <dbReference type="SAM" id="MobiDB-lite"/>
    </source>
</evidence>
<evidence type="ECO:0000313" key="3">
    <source>
        <dbReference type="Proteomes" id="UP001589643"/>
    </source>
</evidence>
<feature type="region of interest" description="Disordered" evidence="1">
    <location>
        <begin position="209"/>
        <end position="246"/>
    </location>
</feature>
<dbReference type="EMBL" id="JBHLHV010000001">
    <property type="protein sequence ID" value="MFB8892264.1"/>
    <property type="molecule type" value="Genomic_DNA"/>
</dbReference>
<dbReference type="SUPFAM" id="SSF53955">
    <property type="entry name" value="Lysozyme-like"/>
    <property type="match status" value="1"/>
</dbReference>
<name>A0ABV5EQM2_9MICO</name>
<accession>A0ABV5EQM2</accession>
<evidence type="ECO:0000313" key="2">
    <source>
        <dbReference type="EMBL" id="MFB8892264.1"/>
    </source>
</evidence>
<keyword evidence="3" id="KW-1185">Reference proteome</keyword>
<gene>
    <name evidence="2" type="ORF">AB7P39_05325</name>
</gene>
<organism evidence="2 3">
    <name type="scientific">Microbacterium plantarum</name>
    <dbReference type="NCBI Taxonomy" id="1816425"/>
    <lineage>
        <taxon>Bacteria</taxon>
        <taxon>Bacillati</taxon>
        <taxon>Actinomycetota</taxon>
        <taxon>Actinomycetes</taxon>
        <taxon>Micrococcales</taxon>
        <taxon>Microbacteriaceae</taxon>
        <taxon>Microbacterium</taxon>
    </lineage>
</organism>
<comment type="caution">
    <text evidence="2">The sequence shown here is derived from an EMBL/GenBank/DDBJ whole genome shotgun (WGS) entry which is preliminary data.</text>
</comment>
<dbReference type="InterPro" id="IPR023346">
    <property type="entry name" value="Lysozyme-like_dom_sf"/>
</dbReference>
<sequence length="341" mass="34496">MTSSSSQTTRRDLRRSASVSSSSASRRFVRPAALTLGLAMGLTAVVGTTASAALPTASGPAPVMQRAALVTAAATSTAKPLSAIEQATSDAVAAAEASVVEAATVTGDVSAAALPIEGDTTIDTTQLRERIEGLKDTEVIPTLLLPDLTDKLTDATDDVQAETADLRGRLEAAQAQKAAEEEAARIAAEEAAAAEAAAKAKAEEEAAAAAAQRSSGSRSSSSASSSSAPAASAVASTGDNSPGAAQQAASNMLGEFGWGQDQFSCLVSLWNKESGWNYQAYNSGSGAYGIPQALPGSKMASAGGDWQTNAVTQVRWGLGYISGRYGSPCGAWGHSQSVGWY</sequence>
<feature type="compositionally biased region" description="Polar residues" evidence="1">
    <location>
        <begin position="237"/>
        <end position="246"/>
    </location>
</feature>
<protein>
    <submittedName>
        <fullName evidence="2">Lytic transglycosylase domain-containing protein</fullName>
    </submittedName>
</protein>
<feature type="compositionally biased region" description="Low complexity" evidence="1">
    <location>
        <begin position="16"/>
        <end position="25"/>
    </location>
</feature>
<proteinExistence type="predicted"/>
<feature type="compositionally biased region" description="Low complexity" evidence="1">
    <location>
        <begin position="209"/>
        <end position="236"/>
    </location>
</feature>
<dbReference type="Proteomes" id="UP001589643">
    <property type="component" value="Unassembled WGS sequence"/>
</dbReference>
<reference evidence="2 3" key="1">
    <citation type="submission" date="2024-08" db="EMBL/GenBank/DDBJ databases">
        <title>Heavy metals resistant antinobacteria isolated from wastewater.</title>
        <authorList>
            <person name="Roman Ponce B."/>
            <person name="Blanco Mercado M.A."/>
            <person name="Avila Aldana I.N."/>
            <person name="Morales Arrieta S."/>
        </authorList>
    </citation>
    <scope>NUCLEOTIDE SEQUENCE [LARGE SCALE GENOMIC DNA]</scope>
    <source>
        <strain evidence="3">sma-1</strain>
    </source>
</reference>